<dbReference type="PROSITE" id="PS51192">
    <property type="entry name" value="HELICASE_ATP_BIND_1"/>
    <property type="match status" value="1"/>
</dbReference>
<accession>A0A0G4F5Y7</accession>
<sequence>MSALSAPPPPPPSAAQRRVHHARPYQLDLFERAKRCNMVVFMPTNSGKTHIACMTIEWYLEQPQHKDQIVIFLANKVLLANQQRNVIDDYLQGRYSVTVVSGQSPRGSAERQGEAAPSRRRRERDTQDEVDTLADRSGGGAGEDEDDAFEEAAAQAYRKETSHDWSEVESWNKLFNKLTKHAEAAAQQDGLPAPAPAVAEGVSGGDSGDAVSRLAQLEAYDDAEEEGVDADAGDDESLDRVFVMTPEALLQKLLQGIIPLSRVCLMVFDESHHHSGNDAYRIIMEQHYFRKQGGRKSLQAKRLPRVLGLTASPIKQGVTDKKGRMLNDVAFEQSVKEALLDTEQIYDARLASPPEEQIDQFLTRCKTVRAYYTNSVDLKELQVDVTKELFAPIIKLLEKPDANSAYRPSPALAAALPLPQARRRQRTFAHFKEQQRERRRRYLQMLRESDGLVDESDEEGEGEGVGHGTPDGGERSAGWHAARVRDCEWELREELMDIIASRDPTLNDLVLRLPDQLGRIQKTLLKMLDNLGVWGFCESCRRFVTPRVSEEDEVTLELDEDDTDDSPYRTKPPERFSKRRSIVWLYIKSLMKARLDRFMWIGCHDQLDQAIRTARRLDERLDPRYEALAPRTQRFARVRHSPSLLTEDNKWACARCTVHNDLNDPRCPVCYEGERPPSLADLLSADSVQPGDPEAFIDNYLMDMTPPPPRHRSAPTPSPSQPNGFSTESSVFETVDEPLRLFVGVKLLLLEKLVRHHRSIFCDLWAEGGDGAPGCKTLVFCETRLTTRVVYKYLKRRGIGKLGWIMGVNENSKDTSVIMKAHRQRMTLDRFRKDPSDPKAIDTMVCTKVLEEGMDVPQCNLVIRFDPFKTPVEDIQGRGRARRTPALCIHIVLKGDTGHENLLARTKLFVDFLAQVAKDTDRRILGRQSRLRLEYYDDTFTPNIKIPTEHSHTFLTTARSQDLWHALAQHLGLFDAQKQATRAALVRHDRDRGLECYPQFSLDQFIDVKREQGKVVVRIPAFRFRTRLQTGGGAPVFGWKQTPALEFSAEVDSPKTDDARKVGCVHFIKKILDLGALDEYLKVHRPPKAKRPEKASRWDDYKDGDAVELLWRELPLCLMPPTEDQRKFLKRQLPRDMRKEWQPIAVDALSPDMPPIRRSFELVESPEVRPRDTLGAFSYNNVAFVPAAGSDGLQMANGVCRSVVLFVHQVWYRPVSASAMEFLAGGHMGRWRGTTKAGQQVLQPLGILLPRRLQESITFDAFHPYDGQKVVVEVRPVGEGRPFSVQEMHTLGSFKARYLRELKIHNFSVDQVAKKMPPFQRLDEADSDPVRSCQPFFYLAPLDHSGELPDMQWTEGALQLSQPRENPTYAAMFEAYSEIFKQWQRTSDQHALMDLLTAFEQRLQQQDEQDAASETSPAVSAAASAPSPSPPTDPESERERQTRRRAGLALLHLMRRGREDPVAQMKDKRWQFSRVKDVRWGMGPGDVQEEDLSPAADAGDGADGRFMLEVENIRQGPKRVLDRLPPRPPRSYDRYQRPDNSLFYPLTASMYEQLTWTPATIFKTETCGKALDVKEALVLASRIRIDALRLFPSLNFKNPMYPETHERLGMPPRPPKPTPDNTEEANTSNTSSSSSGAHAAIRGVEEASVWDEGSRLSVRWSGRVSDLSFPLLDASSVVEALTAPSAMETIYAPEEGREDEPFNYQRLEFLGDAILKFLAVNYAWEILPGESEEIMSFYAMALQRNALLKKHVRRTRLHSALHTRTFVAKNTRLTDLRWGPVAFKTQADIMEALIGAFYLSNLHQDTTTPIDPHNHNNTNTPLLMNGVDHHNHPSSDVTASHDVRSVGSPAAIAAAAAVADSILQTNFLTYVARPSLFPADMTTQTDSWSLERPGADAPVRVPSEPLSLPHWDPSRGDLGGEGARSEREEKVLDRVEAAWGYRFRNRGLLKQAVTVRGEDVSAGRDSMDPTVYGSLERLEFLGDGVLQATVTHWLYLLFDRVKEGPLTRVRSELVRNRYLCRRLCAKAVALGQQSSVLDLLIVNNAQVREHLSEFERSIYRPSAARGERDFLRPVTKDEQRQFDLERTQGGGGEGGGGGNREEEDEFQRKMASLDDNHPKSLADVYEALVGATFLDLGGDLRSTWRVIGGDFTMSYEAANEYLEEEDE</sequence>
<feature type="region of interest" description="Disordered" evidence="5">
    <location>
        <begin position="1403"/>
        <end position="1442"/>
    </location>
</feature>
<dbReference type="OrthoDB" id="298016at2759"/>
<dbReference type="InterPro" id="IPR027417">
    <property type="entry name" value="P-loop_NTPase"/>
</dbReference>
<evidence type="ECO:0000259" key="8">
    <source>
        <dbReference type="PROSITE" id="PS51194"/>
    </source>
</evidence>
<dbReference type="PANTHER" id="PTHR14950">
    <property type="entry name" value="DICER-RELATED"/>
    <property type="match status" value="1"/>
</dbReference>
<dbReference type="InterPro" id="IPR001876">
    <property type="entry name" value="Znf_RanBP2"/>
</dbReference>
<dbReference type="PROSITE" id="PS51194">
    <property type="entry name" value="HELICASE_CTER"/>
    <property type="match status" value="1"/>
</dbReference>
<dbReference type="PROSITE" id="PS01358">
    <property type="entry name" value="ZF_RANBP2_1"/>
    <property type="match status" value="1"/>
</dbReference>
<keyword evidence="10" id="KW-1185">Reference proteome</keyword>
<dbReference type="Pfam" id="PF00636">
    <property type="entry name" value="Ribonuclease_3"/>
    <property type="match status" value="2"/>
</dbReference>
<dbReference type="Pfam" id="PF00271">
    <property type="entry name" value="Helicase_C"/>
    <property type="match status" value="1"/>
</dbReference>
<dbReference type="PANTHER" id="PTHR14950:SF37">
    <property type="entry name" value="ENDORIBONUCLEASE DICER"/>
    <property type="match status" value="1"/>
</dbReference>
<evidence type="ECO:0000259" key="6">
    <source>
        <dbReference type="PROSITE" id="PS50142"/>
    </source>
</evidence>
<keyword evidence="3" id="KW-0378">Hydrolase</keyword>
<evidence type="ECO:0000256" key="1">
    <source>
        <dbReference type="ARBA" id="ARBA00022723"/>
    </source>
</evidence>
<dbReference type="SMART" id="SM00535">
    <property type="entry name" value="RIBOc"/>
    <property type="match status" value="2"/>
</dbReference>
<feature type="region of interest" description="Disordered" evidence="5">
    <location>
        <begin position="450"/>
        <end position="479"/>
    </location>
</feature>
<evidence type="ECO:0000256" key="2">
    <source>
        <dbReference type="ARBA" id="ARBA00022771"/>
    </source>
</evidence>
<organism evidence="9 10">
    <name type="scientific">Vitrella brassicaformis (strain CCMP3155)</name>
    <dbReference type="NCBI Taxonomy" id="1169540"/>
    <lineage>
        <taxon>Eukaryota</taxon>
        <taxon>Sar</taxon>
        <taxon>Alveolata</taxon>
        <taxon>Colpodellida</taxon>
        <taxon>Vitrellaceae</taxon>
        <taxon>Vitrella</taxon>
    </lineage>
</organism>
<dbReference type="PROSITE" id="PS00517">
    <property type="entry name" value="RNASE_3_1"/>
    <property type="match status" value="2"/>
</dbReference>
<feature type="compositionally biased region" description="Low complexity" evidence="5">
    <location>
        <begin position="1626"/>
        <end position="1635"/>
    </location>
</feature>
<feature type="region of interest" description="Disordered" evidence="5">
    <location>
        <begin position="2081"/>
        <end position="2106"/>
    </location>
</feature>
<protein>
    <submittedName>
        <fullName evidence="9">Uncharacterized protein</fullName>
    </submittedName>
</protein>
<dbReference type="CDD" id="cd00593">
    <property type="entry name" value="RIBOc"/>
    <property type="match status" value="2"/>
</dbReference>
<keyword evidence="2" id="KW-0863">Zinc-finger</keyword>
<feature type="domain" description="RNase III" evidence="6">
    <location>
        <begin position="1703"/>
        <end position="1802"/>
    </location>
</feature>
<keyword evidence="1" id="KW-0479">Metal-binding</keyword>
<feature type="region of interest" description="Disordered" evidence="5">
    <location>
        <begin position="705"/>
        <end position="728"/>
    </location>
</feature>
<dbReference type="InterPro" id="IPR000999">
    <property type="entry name" value="RNase_III_dom"/>
</dbReference>
<proteinExistence type="predicted"/>
<dbReference type="SUPFAM" id="SSF52540">
    <property type="entry name" value="P-loop containing nucleoside triphosphate hydrolases"/>
    <property type="match status" value="1"/>
</dbReference>
<dbReference type="Proteomes" id="UP000041254">
    <property type="component" value="Unassembled WGS sequence"/>
</dbReference>
<feature type="compositionally biased region" description="Gly residues" evidence="5">
    <location>
        <begin position="2088"/>
        <end position="2098"/>
    </location>
</feature>
<dbReference type="SUPFAM" id="SSF69065">
    <property type="entry name" value="RNase III domain-like"/>
    <property type="match status" value="2"/>
</dbReference>
<keyword evidence="4" id="KW-0862">Zinc</keyword>
<dbReference type="Gene3D" id="1.10.1520.10">
    <property type="entry name" value="Ribonuclease III domain"/>
    <property type="match status" value="2"/>
</dbReference>
<dbReference type="EMBL" id="CDMY01000376">
    <property type="protein sequence ID" value="CEM07638.1"/>
    <property type="molecule type" value="Genomic_DNA"/>
</dbReference>
<dbReference type="GO" id="GO:0004525">
    <property type="term" value="F:ribonuclease III activity"/>
    <property type="evidence" value="ECO:0007669"/>
    <property type="project" value="InterPro"/>
</dbReference>
<dbReference type="GO" id="GO:0031047">
    <property type="term" value="P:regulatory ncRNA-mediated gene silencing"/>
    <property type="evidence" value="ECO:0007669"/>
    <property type="project" value="UniProtKB-ARBA"/>
</dbReference>
<dbReference type="InterPro" id="IPR014001">
    <property type="entry name" value="Helicase_ATP-bd"/>
</dbReference>
<dbReference type="InterPro" id="IPR001650">
    <property type="entry name" value="Helicase_C-like"/>
</dbReference>
<gene>
    <name evidence="9" type="ORF">Vbra_14528</name>
</gene>
<dbReference type="InParanoid" id="A0A0G4F5Y7"/>
<evidence type="ECO:0000259" key="7">
    <source>
        <dbReference type="PROSITE" id="PS51192"/>
    </source>
</evidence>
<dbReference type="GO" id="GO:0008270">
    <property type="term" value="F:zinc ion binding"/>
    <property type="evidence" value="ECO:0007669"/>
    <property type="project" value="UniProtKB-KW"/>
</dbReference>
<feature type="compositionally biased region" description="Acidic residues" evidence="5">
    <location>
        <begin position="451"/>
        <end position="462"/>
    </location>
</feature>
<evidence type="ECO:0000256" key="3">
    <source>
        <dbReference type="ARBA" id="ARBA00022801"/>
    </source>
</evidence>
<feature type="domain" description="Helicase ATP-binding" evidence="7">
    <location>
        <begin position="29"/>
        <end position="331"/>
    </location>
</feature>
<feature type="domain" description="Helicase C-terminal" evidence="8">
    <location>
        <begin position="749"/>
        <end position="948"/>
    </location>
</feature>
<feature type="domain" description="RNase III" evidence="6">
    <location>
        <begin position="1932"/>
        <end position="2137"/>
    </location>
</feature>
<dbReference type="SMART" id="SM00490">
    <property type="entry name" value="HELICc"/>
    <property type="match status" value="1"/>
</dbReference>
<reference evidence="9 10" key="1">
    <citation type="submission" date="2014-11" db="EMBL/GenBank/DDBJ databases">
        <authorList>
            <person name="Zhu J."/>
            <person name="Qi W."/>
            <person name="Song R."/>
        </authorList>
    </citation>
    <scope>NUCLEOTIDE SEQUENCE [LARGE SCALE GENOMIC DNA]</scope>
</reference>
<dbReference type="Gene3D" id="3.40.50.300">
    <property type="entry name" value="P-loop containing nucleotide triphosphate hydrolases"/>
    <property type="match status" value="3"/>
</dbReference>
<dbReference type="InterPro" id="IPR036389">
    <property type="entry name" value="RNase_III_sf"/>
</dbReference>
<dbReference type="SMART" id="SM00487">
    <property type="entry name" value="DEXDc"/>
    <property type="match status" value="1"/>
</dbReference>
<evidence type="ECO:0000256" key="4">
    <source>
        <dbReference type="ARBA" id="ARBA00022833"/>
    </source>
</evidence>
<evidence type="ECO:0000256" key="5">
    <source>
        <dbReference type="SAM" id="MobiDB-lite"/>
    </source>
</evidence>
<evidence type="ECO:0000313" key="9">
    <source>
        <dbReference type="EMBL" id="CEM07638.1"/>
    </source>
</evidence>
<feature type="region of interest" description="Disordered" evidence="5">
    <location>
        <begin position="1900"/>
        <end position="1926"/>
    </location>
</feature>
<feature type="region of interest" description="Disordered" evidence="5">
    <location>
        <begin position="1602"/>
        <end position="1638"/>
    </location>
</feature>
<dbReference type="GO" id="GO:0006396">
    <property type="term" value="P:RNA processing"/>
    <property type="evidence" value="ECO:0007669"/>
    <property type="project" value="InterPro"/>
</dbReference>
<evidence type="ECO:0000313" key="10">
    <source>
        <dbReference type="Proteomes" id="UP000041254"/>
    </source>
</evidence>
<feature type="compositionally biased region" description="Low complexity" evidence="5">
    <location>
        <begin position="1412"/>
        <end position="1426"/>
    </location>
</feature>
<dbReference type="VEuPathDB" id="CryptoDB:Vbra_14528"/>
<dbReference type="PROSITE" id="PS50142">
    <property type="entry name" value="RNASE_3_2"/>
    <property type="match status" value="2"/>
</dbReference>
<feature type="region of interest" description="Disordered" evidence="5">
    <location>
        <begin position="1481"/>
        <end position="1501"/>
    </location>
</feature>
<name>A0A0G4F5Y7_VITBC</name>
<dbReference type="STRING" id="1169540.A0A0G4F5Y7"/>
<feature type="region of interest" description="Disordered" evidence="5">
    <location>
        <begin position="185"/>
        <end position="209"/>
    </location>
</feature>
<feature type="region of interest" description="Disordered" evidence="5">
    <location>
        <begin position="101"/>
        <end position="146"/>
    </location>
</feature>